<name>G4CIU3_9NEIS</name>
<comment type="caution">
    <text evidence="1">The sequence shown here is derived from an EMBL/GenBank/DDBJ whole genome shotgun (WGS) entry which is preliminary data.</text>
</comment>
<dbReference type="EMBL" id="AGAY01000056">
    <property type="protein sequence ID" value="EGY52236.1"/>
    <property type="molecule type" value="Genomic_DNA"/>
</dbReference>
<gene>
    <name evidence="1" type="ORF">HMPREF9371_1532</name>
</gene>
<protein>
    <submittedName>
        <fullName evidence="1">Uncharacterized protein</fullName>
    </submittedName>
</protein>
<evidence type="ECO:0000313" key="1">
    <source>
        <dbReference type="EMBL" id="EGY52236.1"/>
    </source>
</evidence>
<dbReference type="OrthoDB" id="3578967at2"/>
<dbReference type="HOGENOM" id="CLU_1376883_0_0_4"/>
<accession>G4CIU3</accession>
<proteinExistence type="predicted"/>
<dbReference type="STRING" id="1032488.HMPREF9371_1532"/>
<keyword evidence="2" id="KW-1185">Reference proteome</keyword>
<dbReference type="RefSeq" id="WP_009119222.1">
    <property type="nucleotide sequence ID" value="NZ_JH164926.1"/>
</dbReference>
<dbReference type="PATRIC" id="fig|1032488.3.peg.1451"/>
<organism evidence="1 2">
    <name type="scientific">Neisseria shayeganii 871</name>
    <dbReference type="NCBI Taxonomy" id="1032488"/>
    <lineage>
        <taxon>Bacteria</taxon>
        <taxon>Pseudomonadati</taxon>
        <taxon>Pseudomonadota</taxon>
        <taxon>Betaproteobacteria</taxon>
        <taxon>Neisseriales</taxon>
        <taxon>Neisseriaceae</taxon>
        <taxon>Neisseria</taxon>
    </lineage>
</organism>
<reference evidence="1 2" key="1">
    <citation type="submission" date="2011-05" db="EMBL/GenBank/DDBJ databases">
        <authorList>
            <person name="Muzny D."/>
            <person name="Qin X."/>
            <person name="Deng J."/>
            <person name="Jiang H."/>
            <person name="Liu Y."/>
            <person name="Qu J."/>
            <person name="Song X.-Z."/>
            <person name="Zhang L."/>
            <person name="Thornton R."/>
            <person name="Coyle M."/>
            <person name="Francisco L."/>
            <person name="Jackson L."/>
            <person name="Javaid M."/>
            <person name="Korchina V."/>
            <person name="Kovar C."/>
            <person name="Mata R."/>
            <person name="Mathew T."/>
            <person name="Ngo R."/>
            <person name="Nguyen L."/>
            <person name="Nguyen N."/>
            <person name="Okwuonu G."/>
            <person name="Ongeri F."/>
            <person name="Pham C."/>
            <person name="Simmons D."/>
            <person name="Wilczek-Boney K."/>
            <person name="Hale W."/>
            <person name="Jakkamsetti A."/>
            <person name="Pham P."/>
            <person name="Ruth R."/>
            <person name="San Lucas F."/>
            <person name="Warren J."/>
            <person name="Zhang J."/>
            <person name="Zhao Z."/>
            <person name="Zhou C."/>
            <person name="Zhu D."/>
            <person name="Lee S."/>
            <person name="Bess C."/>
            <person name="Blankenburg K."/>
            <person name="Forbes L."/>
            <person name="Fu Q."/>
            <person name="Gubbala S."/>
            <person name="Hirani K."/>
            <person name="Jayaseelan J.C."/>
            <person name="Lara F."/>
            <person name="Munidasa M."/>
            <person name="Palculict T."/>
            <person name="Patil S."/>
            <person name="Pu L.-L."/>
            <person name="Saada N."/>
            <person name="Tang L."/>
            <person name="Weissenberger G."/>
            <person name="Zhu Y."/>
            <person name="Hemphill L."/>
            <person name="Shang Y."/>
            <person name="Youmans B."/>
            <person name="Ayvaz T."/>
            <person name="Ross M."/>
            <person name="Santibanez J."/>
            <person name="Aqrawi P."/>
            <person name="Gross S."/>
            <person name="Joshi V."/>
            <person name="Fowler G."/>
            <person name="Nazareth L."/>
            <person name="Reid J."/>
            <person name="Worley K."/>
            <person name="Petrosino J."/>
            <person name="Highlander S."/>
            <person name="Gibbs R."/>
        </authorList>
    </citation>
    <scope>NUCLEOTIDE SEQUENCE [LARGE SCALE GENOMIC DNA]</scope>
    <source>
        <strain evidence="1 2">871</strain>
    </source>
</reference>
<evidence type="ECO:0000313" key="2">
    <source>
        <dbReference type="Proteomes" id="UP000003019"/>
    </source>
</evidence>
<dbReference type="Proteomes" id="UP000003019">
    <property type="component" value="Unassembled WGS sequence"/>
</dbReference>
<sequence length="198" mass="23132">MLSCLKKRQARRDNQALIVSSFAPPYRAQAQALAERLAKYADFTRYRWSSREQVRHTGVSAPLLGWMLLGEYGLQDGSPITQTMLHCLYSCHADGHVRERHLRALAQSDYPDMTMPFVVQSFGNWVREIHMAAFEVLVRHQDAFAAFVRTNPQAWQTAKNRAASYWDIYYRAEDGHPWRQSQTYLRIRTLNEVIRRRS</sequence>
<dbReference type="AlphaFoldDB" id="G4CIU3"/>